<evidence type="ECO:0000313" key="3">
    <source>
        <dbReference type="Proteomes" id="UP001235939"/>
    </source>
</evidence>
<dbReference type="Proteomes" id="UP001235939">
    <property type="component" value="Chromosome 03"/>
</dbReference>
<proteinExistence type="predicted"/>
<feature type="region of interest" description="Disordered" evidence="1">
    <location>
        <begin position="36"/>
        <end position="55"/>
    </location>
</feature>
<name>A0ABY6K5U6_9ARAC</name>
<protein>
    <submittedName>
        <fullName evidence="2">Uncharacterized protein</fullName>
    </submittedName>
</protein>
<organism evidence="2 3">
    <name type="scientific">Cordylochernes scorpioides</name>
    <dbReference type="NCBI Taxonomy" id="51811"/>
    <lineage>
        <taxon>Eukaryota</taxon>
        <taxon>Metazoa</taxon>
        <taxon>Ecdysozoa</taxon>
        <taxon>Arthropoda</taxon>
        <taxon>Chelicerata</taxon>
        <taxon>Arachnida</taxon>
        <taxon>Pseudoscorpiones</taxon>
        <taxon>Cheliferoidea</taxon>
        <taxon>Chernetidae</taxon>
        <taxon>Cordylochernes</taxon>
    </lineage>
</organism>
<reference evidence="2 3" key="1">
    <citation type="submission" date="2022-01" db="EMBL/GenBank/DDBJ databases">
        <title>A chromosomal length assembly of Cordylochernes scorpioides.</title>
        <authorList>
            <person name="Zeh D."/>
            <person name="Zeh J."/>
        </authorList>
    </citation>
    <scope>NUCLEOTIDE SEQUENCE [LARGE SCALE GENOMIC DNA]</scope>
    <source>
        <strain evidence="2">IN4F17</strain>
        <tissue evidence="2">Whole Body</tissue>
    </source>
</reference>
<gene>
    <name evidence="2" type="ORF">LAZ67_3000002</name>
</gene>
<dbReference type="EMBL" id="CP092865">
    <property type="protein sequence ID" value="UYV64226.1"/>
    <property type="molecule type" value="Genomic_DNA"/>
</dbReference>
<keyword evidence="3" id="KW-1185">Reference proteome</keyword>
<accession>A0ABY6K5U6</accession>
<evidence type="ECO:0000256" key="1">
    <source>
        <dbReference type="SAM" id="MobiDB-lite"/>
    </source>
</evidence>
<sequence length="131" mass="15306">MFSFRDSPENEKCIQKSTIDINNLRRWIKRFRSGETSLDDKLRSGGPSTNPEDKVDDLIRHDRRITIREFITALLPYKDKITECIQYLCLKIAKMAGNTGACYIELPMRETGRLKMHTNYLQCLTLKHVEP</sequence>
<evidence type="ECO:0000313" key="2">
    <source>
        <dbReference type="EMBL" id="UYV64226.1"/>
    </source>
</evidence>